<feature type="compositionally biased region" description="Acidic residues" evidence="4">
    <location>
        <begin position="948"/>
        <end position="961"/>
    </location>
</feature>
<feature type="compositionally biased region" description="Low complexity" evidence="4">
    <location>
        <begin position="808"/>
        <end position="826"/>
    </location>
</feature>
<dbReference type="Proteomes" id="UP000036681">
    <property type="component" value="Unplaced"/>
</dbReference>
<dbReference type="WBParaSite" id="ALUE_0001567301-mRNA-1">
    <property type="protein sequence ID" value="ALUE_0001567301-mRNA-1"/>
    <property type="gene ID" value="ALUE_0001567301"/>
</dbReference>
<evidence type="ECO:0000313" key="7">
    <source>
        <dbReference type="WBParaSite" id="ALUE_0001567301-mRNA-1"/>
    </source>
</evidence>
<feature type="compositionally biased region" description="Low complexity" evidence="4">
    <location>
        <begin position="613"/>
        <end position="623"/>
    </location>
</feature>
<dbReference type="PANTHER" id="PTHR23318:SF0">
    <property type="entry name" value="SERINE_THREONINE-PROTEIN PHOSPHATASE 4 REGULATORY SUBUNIT 3"/>
    <property type="match status" value="1"/>
</dbReference>
<organism evidence="6 7">
    <name type="scientific">Ascaris lumbricoides</name>
    <name type="common">Giant roundworm</name>
    <dbReference type="NCBI Taxonomy" id="6252"/>
    <lineage>
        <taxon>Eukaryota</taxon>
        <taxon>Metazoa</taxon>
        <taxon>Ecdysozoa</taxon>
        <taxon>Nematoda</taxon>
        <taxon>Chromadorea</taxon>
        <taxon>Rhabditida</taxon>
        <taxon>Spirurina</taxon>
        <taxon>Ascaridomorpha</taxon>
        <taxon>Ascaridoidea</taxon>
        <taxon>Ascarididae</taxon>
        <taxon>Ascaris</taxon>
    </lineage>
</organism>
<feature type="domain" description="Serine/threonine-protein phosphatase 4 regulatory subunit 3-like central" evidence="5">
    <location>
        <begin position="506"/>
        <end position="599"/>
    </location>
</feature>
<dbReference type="GO" id="GO:0006974">
    <property type="term" value="P:DNA damage response"/>
    <property type="evidence" value="ECO:0007669"/>
    <property type="project" value="TreeGrafter"/>
</dbReference>
<evidence type="ECO:0000256" key="3">
    <source>
        <dbReference type="ARBA" id="ARBA00023242"/>
    </source>
</evidence>
<feature type="domain" description="Serine/threonine-protein phosphatase 4 regulatory subunit 3-like central" evidence="5">
    <location>
        <begin position="67"/>
        <end position="473"/>
    </location>
</feature>
<dbReference type="AlphaFoldDB" id="A0A0M3ICN8"/>
<keyword evidence="3" id="KW-0539">Nucleus</keyword>
<feature type="compositionally biased region" description="Low complexity" evidence="4">
    <location>
        <begin position="898"/>
        <end position="913"/>
    </location>
</feature>
<accession>A0A0M3ICN8</accession>
<reference evidence="7" key="1">
    <citation type="submission" date="2016-05" db="UniProtKB">
        <authorList>
            <consortium name="WormBaseParasite"/>
        </authorList>
    </citation>
    <scope>IDENTIFICATION</scope>
</reference>
<feature type="compositionally biased region" description="Acidic residues" evidence="4">
    <location>
        <begin position="634"/>
        <end position="645"/>
    </location>
</feature>
<evidence type="ECO:0000256" key="4">
    <source>
        <dbReference type="SAM" id="MobiDB-lite"/>
    </source>
</evidence>
<feature type="compositionally biased region" description="Polar residues" evidence="4">
    <location>
        <begin position="772"/>
        <end position="783"/>
    </location>
</feature>
<evidence type="ECO:0000256" key="2">
    <source>
        <dbReference type="ARBA" id="ARBA00008809"/>
    </source>
</evidence>
<dbReference type="InterPro" id="IPR006887">
    <property type="entry name" value="P4R3-like_central_dom"/>
</dbReference>
<dbReference type="Gene3D" id="2.30.29.30">
    <property type="entry name" value="Pleckstrin-homology domain (PH domain)/Phosphotyrosine-binding domain (PTB)"/>
    <property type="match status" value="1"/>
</dbReference>
<proteinExistence type="inferred from homology"/>
<dbReference type="InterPro" id="IPR051137">
    <property type="entry name" value="PP4R3-like"/>
</dbReference>
<evidence type="ECO:0000259" key="5">
    <source>
        <dbReference type="Pfam" id="PF04802"/>
    </source>
</evidence>
<dbReference type="Pfam" id="PF04802">
    <property type="entry name" value="PP4R3"/>
    <property type="match status" value="2"/>
</dbReference>
<feature type="compositionally biased region" description="Low complexity" evidence="4">
    <location>
        <begin position="685"/>
        <end position="703"/>
    </location>
</feature>
<comment type="subcellular location">
    <subcellularLocation>
        <location evidence="1">Nucleus</location>
    </subcellularLocation>
</comment>
<feature type="compositionally biased region" description="Polar residues" evidence="4">
    <location>
        <begin position="649"/>
        <end position="660"/>
    </location>
</feature>
<dbReference type="PANTHER" id="PTHR23318">
    <property type="entry name" value="ATP SYNTHASE GAMMA-RELATED"/>
    <property type="match status" value="1"/>
</dbReference>
<feature type="compositionally biased region" description="Low complexity" evidence="4">
    <location>
        <begin position="962"/>
        <end position="987"/>
    </location>
</feature>
<feature type="compositionally biased region" description="Polar residues" evidence="4">
    <location>
        <begin position="914"/>
        <end position="925"/>
    </location>
</feature>
<dbReference type="GO" id="GO:0072542">
    <property type="term" value="F:protein phosphatase activator activity"/>
    <property type="evidence" value="ECO:0007669"/>
    <property type="project" value="TreeGrafter"/>
</dbReference>
<keyword evidence="6" id="KW-1185">Reference proteome</keyword>
<dbReference type="InterPro" id="IPR011993">
    <property type="entry name" value="PH-like_dom_sf"/>
</dbReference>
<feature type="region of interest" description="Disordered" evidence="4">
    <location>
        <begin position="604"/>
        <end position="1040"/>
    </location>
</feature>
<name>A0A0M3ICN8_ASCLU</name>
<dbReference type="GO" id="GO:0005654">
    <property type="term" value="C:nucleoplasm"/>
    <property type="evidence" value="ECO:0007669"/>
    <property type="project" value="TreeGrafter"/>
</dbReference>
<protein>
    <submittedName>
        <fullName evidence="7">PP4R3 domain-containing protein</fullName>
    </submittedName>
</protein>
<dbReference type="GO" id="GO:0030289">
    <property type="term" value="C:protein phosphatase 4 complex"/>
    <property type="evidence" value="ECO:0007669"/>
    <property type="project" value="TreeGrafter"/>
</dbReference>
<sequence>METLIVWSESDTCDLALSFQDKSGCEHIWEKICQVQGRDPEQHPAASAAAVTLPPCELSRLQDLEILLSSSFSSAQLREKVALAIETQGYVGKLCDLFHMCEDLENIEALRIMHQIARDMFMLNRNGLLEVLLSENYFKDIVGMLEYDPSQSQPRKHREFLFEKARFREVFPIRNEDLRQKIHQTYRVQYVQDVCLPAPSLFEENLLSVLNSYLFFNRVDIVSMLQDDKQLLKKLFDQLKDPSTSTERRKDLTMFLKEFCSFSTSLQPNGPQGREVFYKTLMQNDVLATIEPCIMSKDPQTMATTVEMFVMIVEFNPQIARDYLLQQGRNLSDAKNDQVLLNKLIERMLTDTDPELTSGMAMAQVMRSLLDPDNMISAPNSKCERHEFLTFFYRRSMETLCRPIIENTAEGVPKKDDYHTANKQAMVVDLLCFCFEHHAVHMRNYCISNKLLNKVLVLLQSKHHFLALSQFYFYCLLFYTHIVHGHICARKFLGIHSQLIQESCFLGALRLLRRVVQLKDEFYFRYIVRDDVIRPVVQCFRANGHRYNLLNSAIIELFEFIRTEDIKVLVSYVVEKYGEQFDDVTYVKTFTALRIKYEQMKDQEGVKVEDSPSKSPSSESSTSAQWKKERQADADEQWFNDDDTEVVNVAQTASDGWDTSKQQREGAANGAARSPLRDDSDSIIKPSGEDISPSSSAGSSPIKEQPEDDKDSDASVTPMRKSGAEPNFPSVVKRKRIGIVLRVLDDDSDDVFSPATNASRIRGTPRIVIKNVAQTASDGWDTSKQQREGAANGAARSPLRDDSDSIIKPSGEDISPSSSAGSSPIKEQPEDDKDSDASVTPMRKSGAEPNFPSVVKRKLLDDDSDDVFSPATNASRIRGTPRIVIKMNNERRSPCRSPPVGSGSPPGDPVVSSTEVLITPSSSSPLERPSAPPPSTGITVLVKKALVDYDESDSDEEEESAESSLPSSSSSAGRPSSNPSSQSSSTSADDHDDVSSTSGDHEPSPGFLSGTDDGNEQQHGEDNESENNDATQENVYRKRAAKHEVVIEETKHEGDMKDEETTLHTGGKRLRLVVAVLDSEMVFVCLAFFFTLHFSSNHFFLVYKLEASEDRDDKTGKLAPAAGLVS</sequence>
<evidence type="ECO:0000256" key="1">
    <source>
        <dbReference type="ARBA" id="ARBA00004123"/>
    </source>
</evidence>
<comment type="similarity">
    <text evidence="2">Belongs to the SMEK family.</text>
</comment>
<evidence type="ECO:0000313" key="6">
    <source>
        <dbReference type="Proteomes" id="UP000036681"/>
    </source>
</evidence>